<comment type="function">
    <text evidence="5">Bidirectionally degrades single-stranded DNA into large acid-insoluble oligonucleotides, which are then degraded further into small acid-soluble oligonucleotides.</text>
</comment>
<dbReference type="GO" id="GO:0008855">
    <property type="term" value="F:exodeoxyribonuclease VII activity"/>
    <property type="evidence" value="ECO:0007669"/>
    <property type="project" value="UniProtKB-UniRule"/>
</dbReference>
<dbReference type="GO" id="GO:0003676">
    <property type="term" value="F:nucleic acid binding"/>
    <property type="evidence" value="ECO:0007669"/>
    <property type="project" value="InterPro"/>
</dbReference>
<organism evidence="9 10">
    <name type="scientific">Eiseniibacteriota bacterium</name>
    <dbReference type="NCBI Taxonomy" id="2212470"/>
    <lineage>
        <taxon>Bacteria</taxon>
        <taxon>Candidatus Eiseniibacteriota</taxon>
    </lineage>
</organism>
<dbReference type="PANTHER" id="PTHR30008">
    <property type="entry name" value="EXODEOXYRIBONUCLEASE 7 LARGE SUBUNIT"/>
    <property type="match status" value="1"/>
</dbReference>
<dbReference type="InterPro" id="IPR003753">
    <property type="entry name" value="Exonuc_VII_L"/>
</dbReference>
<keyword evidence="2 5" id="KW-0540">Nuclease</keyword>
<evidence type="ECO:0000256" key="4">
    <source>
        <dbReference type="ARBA" id="ARBA00022839"/>
    </source>
</evidence>
<protein>
    <recommendedName>
        <fullName evidence="5">Exodeoxyribonuclease 7 large subunit</fullName>
        <ecNumber evidence="5">3.1.11.6</ecNumber>
    </recommendedName>
    <alternativeName>
        <fullName evidence="5">Exodeoxyribonuclease VII large subunit</fullName>
        <shortName evidence="5">Exonuclease VII large subunit</shortName>
    </alternativeName>
</protein>
<dbReference type="InterPro" id="IPR020579">
    <property type="entry name" value="Exonuc_VII_lsu_C"/>
</dbReference>
<comment type="catalytic activity">
    <reaction evidence="5 6">
        <text>Exonucleolytic cleavage in either 5'- to 3'- or 3'- to 5'-direction to yield nucleoside 5'-phosphates.</text>
        <dbReference type="EC" id="3.1.11.6"/>
    </reaction>
</comment>
<dbReference type="AlphaFoldDB" id="A0A538SX15"/>
<evidence type="ECO:0000256" key="6">
    <source>
        <dbReference type="RuleBase" id="RU004355"/>
    </source>
</evidence>
<evidence type="ECO:0000313" key="10">
    <source>
        <dbReference type="Proteomes" id="UP000319829"/>
    </source>
</evidence>
<keyword evidence="4 5" id="KW-0269">Exonuclease</keyword>
<dbReference type="NCBIfam" id="TIGR00237">
    <property type="entry name" value="xseA"/>
    <property type="match status" value="1"/>
</dbReference>
<dbReference type="Proteomes" id="UP000319829">
    <property type="component" value="Unassembled WGS sequence"/>
</dbReference>
<dbReference type="PANTHER" id="PTHR30008:SF0">
    <property type="entry name" value="EXODEOXYRIBONUCLEASE 7 LARGE SUBUNIT"/>
    <property type="match status" value="1"/>
</dbReference>
<feature type="domain" description="Exonuclease VII large subunit C-terminal" evidence="7">
    <location>
        <begin position="137"/>
        <end position="452"/>
    </location>
</feature>
<comment type="subunit">
    <text evidence="5">Heterooligomer composed of large and small subunits.</text>
</comment>
<dbReference type="Pfam" id="PF02601">
    <property type="entry name" value="Exonuc_VII_L"/>
    <property type="match status" value="1"/>
</dbReference>
<comment type="caution">
    <text evidence="9">The sequence shown here is derived from an EMBL/GenBank/DDBJ whole genome shotgun (WGS) entry which is preliminary data.</text>
</comment>
<dbReference type="EC" id="3.1.11.6" evidence="5"/>
<dbReference type="GO" id="GO:0006308">
    <property type="term" value="P:DNA catabolic process"/>
    <property type="evidence" value="ECO:0007669"/>
    <property type="project" value="UniProtKB-UniRule"/>
</dbReference>
<dbReference type="InterPro" id="IPR025824">
    <property type="entry name" value="OB-fold_nuc-bd_dom"/>
</dbReference>
<dbReference type="GO" id="GO:0005737">
    <property type="term" value="C:cytoplasm"/>
    <property type="evidence" value="ECO:0007669"/>
    <property type="project" value="UniProtKB-SubCell"/>
</dbReference>
<dbReference type="EMBL" id="VBOU01000011">
    <property type="protein sequence ID" value="TMQ55895.1"/>
    <property type="molecule type" value="Genomic_DNA"/>
</dbReference>
<dbReference type="CDD" id="cd04489">
    <property type="entry name" value="ExoVII_LU_OBF"/>
    <property type="match status" value="1"/>
</dbReference>
<gene>
    <name evidence="5 9" type="primary">xseA</name>
    <name evidence="9" type="ORF">E6K74_01810</name>
</gene>
<accession>A0A538SX15</accession>
<proteinExistence type="inferred from homology"/>
<reference evidence="9 10" key="1">
    <citation type="journal article" date="2019" name="Nat. Microbiol.">
        <title>Mediterranean grassland soil C-N compound turnover is dependent on rainfall and depth, and is mediated by genomically divergent microorganisms.</title>
        <authorList>
            <person name="Diamond S."/>
            <person name="Andeer P.F."/>
            <person name="Li Z."/>
            <person name="Crits-Christoph A."/>
            <person name="Burstein D."/>
            <person name="Anantharaman K."/>
            <person name="Lane K.R."/>
            <person name="Thomas B.C."/>
            <person name="Pan C."/>
            <person name="Northen T.R."/>
            <person name="Banfield J.F."/>
        </authorList>
    </citation>
    <scope>NUCLEOTIDE SEQUENCE [LARGE SCALE GENOMIC DNA]</scope>
    <source>
        <strain evidence="9">WS_4</strain>
    </source>
</reference>
<evidence type="ECO:0000313" key="9">
    <source>
        <dbReference type="EMBL" id="TMQ55895.1"/>
    </source>
</evidence>
<dbReference type="Pfam" id="PF13742">
    <property type="entry name" value="tRNA_anti_2"/>
    <property type="match status" value="1"/>
</dbReference>
<feature type="domain" description="OB-fold nucleic acid binding" evidence="8">
    <location>
        <begin position="20"/>
        <end position="113"/>
    </location>
</feature>
<evidence type="ECO:0000256" key="1">
    <source>
        <dbReference type="ARBA" id="ARBA00022490"/>
    </source>
</evidence>
<dbReference type="HAMAP" id="MF_00378">
    <property type="entry name" value="Exonuc_7_L"/>
    <property type="match status" value="1"/>
</dbReference>
<sequence>MNQRGRVLPLPAPGRRDRVFTVSELTQGIKNFLEDRFGVVLVQGEVTALTRHASGHLYFSLKDEYSIIRVVLFAGQAGVSVRHTLANGIAVQVEGEVTVYPKSGNYQIRALRVEPVGYGALQVRFEALKRKLQAEGLFAPERKRTLPRYPTRIGIVTSVSGAALKDMVRIIRARAPYTSITVIDTRVQGDGAAQEIAAALGRMNAWGRVDVIVVGRGGGSPQDLWAFNEEAVVRAIASSRIPVVSAVGHEVDFTLADLAADLRAATPSHAGEAILKDLEDIRRTLLDMSRHARGRILGDINQARTHLRALEHHHALRGPERRVREELQSVDNIQDRLSRALSGWVTSRRRKTDVLTERLRGHAPSRSFARARDRIEAIRRRALQTFASRLSQQRERIQSQARLLDSFDHHRVLERGYALVWSEGDRALLKRGASLTESDSIEVQFYDARARARVTQVEPEASEQQKEKP</sequence>
<comment type="subcellular location">
    <subcellularLocation>
        <location evidence="5 6">Cytoplasm</location>
    </subcellularLocation>
</comment>
<evidence type="ECO:0000259" key="7">
    <source>
        <dbReference type="Pfam" id="PF02601"/>
    </source>
</evidence>
<name>A0A538SX15_UNCEI</name>
<dbReference type="GO" id="GO:0009318">
    <property type="term" value="C:exodeoxyribonuclease VII complex"/>
    <property type="evidence" value="ECO:0007669"/>
    <property type="project" value="UniProtKB-UniRule"/>
</dbReference>
<evidence type="ECO:0000259" key="8">
    <source>
        <dbReference type="Pfam" id="PF13742"/>
    </source>
</evidence>
<evidence type="ECO:0000256" key="5">
    <source>
        <dbReference type="HAMAP-Rule" id="MF_00378"/>
    </source>
</evidence>
<comment type="similarity">
    <text evidence="5 6">Belongs to the XseA family.</text>
</comment>
<evidence type="ECO:0000256" key="2">
    <source>
        <dbReference type="ARBA" id="ARBA00022722"/>
    </source>
</evidence>
<keyword evidence="1 5" id="KW-0963">Cytoplasm</keyword>
<evidence type="ECO:0000256" key="3">
    <source>
        <dbReference type="ARBA" id="ARBA00022801"/>
    </source>
</evidence>
<keyword evidence="3 5" id="KW-0378">Hydrolase</keyword>